<evidence type="ECO:0000256" key="1">
    <source>
        <dbReference type="SAM" id="Phobius"/>
    </source>
</evidence>
<accession>A0AAW4XW45</accession>
<feature type="transmembrane region" description="Helical" evidence="1">
    <location>
        <begin position="75"/>
        <end position="93"/>
    </location>
</feature>
<dbReference type="EMBL" id="JAJNCT010000010">
    <property type="protein sequence ID" value="MCD2165656.1"/>
    <property type="molecule type" value="Genomic_DNA"/>
</dbReference>
<keyword evidence="1" id="KW-1133">Transmembrane helix</keyword>
<feature type="transmembrane region" description="Helical" evidence="1">
    <location>
        <begin position="51"/>
        <end position="69"/>
    </location>
</feature>
<comment type="caution">
    <text evidence="2">The sequence shown here is derived from an EMBL/GenBank/DDBJ whole genome shotgun (WGS) entry which is preliminary data.</text>
</comment>
<keyword evidence="3" id="KW-1185">Reference proteome</keyword>
<keyword evidence="1" id="KW-0472">Membrane</keyword>
<protein>
    <submittedName>
        <fullName evidence="2">DUF58 domain-containing protein</fullName>
    </submittedName>
</protein>
<keyword evidence="1" id="KW-0812">Transmembrane</keyword>
<organism evidence="2 3">
    <name type="scientific">Comamonas koreensis</name>
    <dbReference type="NCBI Taxonomy" id="160825"/>
    <lineage>
        <taxon>Bacteria</taxon>
        <taxon>Pseudomonadati</taxon>
        <taxon>Pseudomonadota</taxon>
        <taxon>Betaproteobacteria</taxon>
        <taxon>Burkholderiales</taxon>
        <taxon>Comamonadaceae</taxon>
        <taxon>Comamonas</taxon>
    </lineage>
</organism>
<dbReference type="RefSeq" id="WP_230774547.1">
    <property type="nucleotide sequence ID" value="NZ_JAJNCT010000010.1"/>
</dbReference>
<proteinExistence type="predicted"/>
<evidence type="ECO:0000313" key="2">
    <source>
        <dbReference type="EMBL" id="MCD2165656.1"/>
    </source>
</evidence>
<dbReference type="PANTHER" id="PTHR34351:SF1">
    <property type="entry name" value="SLR1927 PROTEIN"/>
    <property type="match status" value="1"/>
</dbReference>
<reference evidence="2 3" key="1">
    <citation type="submission" date="2021-11" db="EMBL/GenBank/DDBJ databases">
        <title>Genome sequence.</title>
        <authorList>
            <person name="Sun Q."/>
        </authorList>
    </citation>
    <scope>NUCLEOTIDE SEQUENCE [LARGE SCALE GENOMIC DNA]</scope>
    <source>
        <strain evidence="2 3">KCTC 12005</strain>
    </source>
</reference>
<gene>
    <name evidence="2" type="ORF">LPW39_10960</name>
</gene>
<dbReference type="AlphaFoldDB" id="A0AAW4XW45"/>
<dbReference type="PANTHER" id="PTHR34351">
    <property type="entry name" value="SLR1927 PROTEIN-RELATED"/>
    <property type="match status" value="1"/>
</dbReference>
<name>A0AAW4XW45_9BURK</name>
<evidence type="ECO:0000313" key="3">
    <source>
        <dbReference type="Proteomes" id="UP001199260"/>
    </source>
</evidence>
<sequence>MNARFAAAGQPAYNPFLRLRQRMRQWWLAHLPSASSHAISRRNLYLLPTRAGWMLALTLLVLLVTSINFQLNLGFLLTFMLTGAALVSVGIGYRNLLGLQLELHAPDAQFAGQPLRLDLRLDNPSRRSRYALGIRQYQGHELSLVDAAAQATTPMQLSTPAEQRGYQSLPAVLVETRFPLGVFRMWTVFRTTEKALVYPSPETNPPPLPLGLADAGAGTSASLRASSGEFDGVRSYRRGDPLKLVVWKKAATSLATGTGHFVVRDNQHQAQQDLWLDAQQCGLAEREAQLSRLTAWVVMADQQGLRYGLRLGAAHADLAADSGPEHRQACLRALALA</sequence>
<dbReference type="Proteomes" id="UP001199260">
    <property type="component" value="Unassembled WGS sequence"/>
</dbReference>